<feature type="compositionally biased region" description="Polar residues" evidence="2">
    <location>
        <begin position="91"/>
        <end position="106"/>
    </location>
</feature>
<feature type="region of interest" description="Disordered" evidence="2">
    <location>
        <begin position="83"/>
        <end position="144"/>
    </location>
</feature>
<dbReference type="EMBL" id="BNAH01000013">
    <property type="protein sequence ID" value="GHE98104.1"/>
    <property type="molecule type" value="Genomic_DNA"/>
</dbReference>
<evidence type="ECO:0008006" key="5">
    <source>
        <dbReference type="Google" id="ProtNLM"/>
    </source>
</evidence>
<sequence length="144" mass="16084">MDSTLKTPSLEIELATQPIELCKLLKAVDLVSGGGEAKMVISEGYVYVNGELETQKRKKIYHNDQVEFNGECIVVICHAPVEDKPKRKTKPTTANQNNTAIKQSNNSRKKTPQKNKSKTNTANKTEKTRQPINDSSGQRKPINF</sequence>
<feature type="compositionally biased region" description="Basic residues" evidence="2">
    <location>
        <begin position="107"/>
        <end position="117"/>
    </location>
</feature>
<evidence type="ECO:0000256" key="1">
    <source>
        <dbReference type="PROSITE-ProRule" id="PRU00182"/>
    </source>
</evidence>
<accession>A0ABQ3J2B3</accession>
<comment type="caution">
    <text evidence="3">The sequence shown here is derived from an EMBL/GenBank/DDBJ whole genome shotgun (WGS) entry which is preliminary data.</text>
</comment>
<keyword evidence="4" id="KW-1185">Reference proteome</keyword>
<dbReference type="SUPFAM" id="SSF55174">
    <property type="entry name" value="Alpha-L RNA-binding motif"/>
    <property type="match status" value="1"/>
</dbReference>
<name>A0ABQ3J2B3_9GAMM</name>
<keyword evidence="1" id="KW-0694">RNA-binding</keyword>
<organism evidence="3 4">
    <name type="scientific">Thalassotalea profundi</name>
    <dbReference type="NCBI Taxonomy" id="2036687"/>
    <lineage>
        <taxon>Bacteria</taxon>
        <taxon>Pseudomonadati</taxon>
        <taxon>Pseudomonadota</taxon>
        <taxon>Gammaproteobacteria</taxon>
        <taxon>Alteromonadales</taxon>
        <taxon>Colwelliaceae</taxon>
        <taxon>Thalassotalea</taxon>
    </lineage>
</organism>
<dbReference type="PROSITE" id="PS50889">
    <property type="entry name" value="S4"/>
    <property type="match status" value="1"/>
</dbReference>
<dbReference type="CDD" id="cd00165">
    <property type="entry name" value="S4"/>
    <property type="match status" value="1"/>
</dbReference>
<proteinExistence type="predicted"/>
<protein>
    <recommendedName>
        <fullName evidence="5">RNA-binding S4 domain-containing protein</fullName>
    </recommendedName>
</protein>
<evidence type="ECO:0000256" key="2">
    <source>
        <dbReference type="SAM" id="MobiDB-lite"/>
    </source>
</evidence>
<dbReference type="Pfam" id="PF13275">
    <property type="entry name" value="S4_2"/>
    <property type="match status" value="1"/>
</dbReference>
<dbReference type="Proteomes" id="UP000626370">
    <property type="component" value="Unassembled WGS sequence"/>
</dbReference>
<dbReference type="Gene3D" id="3.10.290.10">
    <property type="entry name" value="RNA-binding S4 domain"/>
    <property type="match status" value="1"/>
</dbReference>
<evidence type="ECO:0000313" key="4">
    <source>
        <dbReference type="Proteomes" id="UP000626370"/>
    </source>
</evidence>
<reference evidence="4" key="1">
    <citation type="journal article" date="2019" name="Int. J. Syst. Evol. Microbiol.">
        <title>The Global Catalogue of Microorganisms (GCM) 10K type strain sequencing project: providing services to taxonomists for standard genome sequencing and annotation.</title>
        <authorList>
            <consortium name="The Broad Institute Genomics Platform"/>
            <consortium name="The Broad Institute Genome Sequencing Center for Infectious Disease"/>
            <person name="Wu L."/>
            <person name="Ma J."/>
        </authorList>
    </citation>
    <scope>NUCLEOTIDE SEQUENCE [LARGE SCALE GENOMIC DNA]</scope>
    <source>
        <strain evidence="4">CGMCC 1.15922</strain>
    </source>
</reference>
<dbReference type="InterPro" id="IPR036986">
    <property type="entry name" value="S4_RNA-bd_sf"/>
</dbReference>
<gene>
    <name evidence="3" type="ORF">GCM10011501_29530</name>
</gene>
<evidence type="ECO:0000313" key="3">
    <source>
        <dbReference type="EMBL" id="GHE98104.1"/>
    </source>
</evidence>